<evidence type="ECO:0000313" key="6">
    <source>
        <dbReference type="EMBL" id="KAK9512915.1"/>
    </source>
</evidence>
<comment type="subcellular location">
    <subcellularLocation>
        <location evidence="1">Membrane</location>
        <topology evidence="1">Multi-pass membrane protein</topology>
    </subcellularLocation>
</comment>
<dbReference type="Pfam" id="PF07690">
    <property type="entry name" value="MFS_1"/>
    <property type="match status" value="1"/>
</dbReference>
<dbReference type="PANTHER" id="PTHR11662:SF40">
    <property type="entry name" value="MAJOR FACILITATOR SUPERFAMILY (MFS) PROFILE DOMAIN-CONTAINING PROTEIN"/>
    <property type="match status" value="1"/>
</dbReference>
<keyword evidence="2 5" id="KW-0812">Transmembrane</keyword>
<dbReference type="GO" id="GO:0022857">
    <property type="term" value="F:transmembrane transporter activity"/>
    <property type="evidence" value="ECO:0007669"/>
    <property type="project" value="InterPro"/>
</dbReference>
<keyword evidence="7" id="KW-1185">Reference proteome</keyword>
<feature type="transmembrane region" description="Helical" evidence="5">
    <location>
        <begin position="339"/>
        <end position="364"/>
    </location>
</feature>
<comment type="caution">
    <text evidence="6">The sequence shown here is derived from an EMBL/GenBank/DDBJ whole genome shotgun (WGS) entry which is preliminary data.</text>
</comment>
<evidence type="ECO:0000256" key="2">
    <source>
        <dbReference type="ARBA" id="ARBA00022692"/>
    </source>
</evidence>
<name>A0AAW1DRV5_9HEMI</name>
<dbReference type="InterPro" id="IPR036259">
    <property type="entry name" value="MFS_trans_sf"/>
</dbReference>
<proteinExistence type="predicted"/>
<keyword evidence="4 5" id="KW-0472">Membrane</keyword>
<dbReference type="GO" id="GO:0016020">
    <property type="term" value="C:membrane"/>
    <property type="evidence" value="ECO:0007669"/>
    <property type="project" value="UniProtKB-SubCell"/>
</dbReference>
<evidence type="ECO:0000313" key="7">
    <source>
        <dbReference type="Proteomes" id="UP001461498"/>
    </source>
</evidence>
<keyword evidence="3 5" id="KW-1133">Transmembrane helix</keyword>
<evidence type="ECO:0000256" key="1">
    <source>
        <dbReference type="ARBA" id="ARBA00004141"/>
    </source>
</evidence>
<protein>
    <submittedName>
        <fullName evidence="6">Uncharacterized protein</fullName>
    </submittedName>
</protein>
<feature type="transmembrane region" description="Helical" evidence="5">
    <location>
        <begin position="87"/>
        <end position="106"/>
    </location>
</feature>
<organism evidence="6 7">
    <name type="scientific">Rhynocoris fuscipes</name>
    <dbReference type="NCBI Taxonomy" id="488301"/>
    <lineage>
        <taxon>Eukaryota</taxon>
        <taxon>Metazoa</taxon>
        <taxon>Ecdysozoa</taxon>
        <taxon>Arthropoda</taxon>
        <taxon>Hexapoda</taxon>
        <taxon>Insecta</taxon>
        <taxon>Pterygota</taxon>
        <taxon>Neoptera</taxon>
        <taxon>Paraneoptera</taxon>
        <taxon>Hemiptera</taxon>
        <taxon>Heteroptera</taxon>
        <taxon>Panheteroptera</taxon>
        <taxon>Cimicomorpha</taxon>
        <taxon>Reduviidae</taxon>
        <taxon>Harpactorinae</taxon>
        <taxon>Harpactorini</taxon>
        <taxon>Rhynocoris</taxon>
    </lineage>
</organism>
<feature type="transmembrane region" description="Helical" evidence="5">
    <location>
        <begin position="60"/>
        <end position="81"/>
    </location>
</feature>
<dbReference type="Gene3D" id="1.20.1250.20">
    <property type="entry name" value="MFS general substrate transporter like domains"/>
    <property type="match status" value="1"/>
</dbReference>
<dbReference type="PANTHER" id="PTHR11662">
    <property type="entry name" value="SOLUTE CARRIER FAMILY 17"/>
    <property type="match status" value="1"/>
</dbReference>
<evidence type="ECO:0000256" key="4">
    <source>
        <dbReference type="ARBA" id="ARBA00023136"/>
    </source>
</evidence>
<sequence length="439" mass="50825">MAEVIPFGGRLLVSFNMFLMHAIFSKMFIAPKIALMSIVFADNYNIKEESITTIIRKWNFLYIFENFMKIILSIFAGIWSVNNEQKGIIFGLGLYGTILTYTVTWFNEENALPVLDVLTSALKSFADPLLYSLIAKWVPINEQRMLVQFILAGQNLGFYPEYYGYTSGEYHDDEWIHKLYVVTLWSMTWSIMWAVFGSDHPKPCVFVEKRERHYICEKLPFTASYKYMKRIPWMKIFLSVDFYTIIFTHICSAWAYEVAYLNLCTYFIFLHKLDFRDSIANMMGWSHLMSLIIAIVIGFVVNRKPLKKWPTIRIRKLVNCIGMWGGALALILMKVTSSPVLAMIMAKFYVIFTSSIYIGAFINYIDFSPNFAGLLYGIGSAVAYFVTLWVPIVRDAFLKTHDDRNGWNNFMSTAIIANYLGGLIYALYSKCNVQRFNLV</sequence>
<gene>
    <name evidence="6" type="ORF">O3M35_001226</name>
</gene>
<dbReference type="InterPro" id="IPR011701">
    <property type="entry name" value="MFS"/>
</dbReference>
<evidence type="ECO:0000256" key="5">
    <source>
        <dbReference type="SAM" id="Phobius"/>
    </source>
</evidence>
<feature type="transmembrane region" description="Helical" evidence="5">
    <location>
        <begin position="18"/>
        <end position="40"/>
    </location>
</feature>
<feature type="transmembrane region" description="Helical" evidence="5">
    <location>
        <begin position="282"/>
        <end position="302"/>
    </location>
</feature>
<accession>A0AAW1DRV5</accession>
<feature type="transmembrane region" description="Helical" evidence="5">
    <location>
        <begin position="410"/>
        <end position="428"/>
    </location>
</feature>
<dbReference type="EMBL" id="JAPXFL010000001">
    <property type="protein sequence ID" value="KAK9512915.1"/>
    <property type="molecule type" value="Genomic_DNA"/>
</dbReference>
<dbReference type="SUPFAM" id="SSF103473">
    <property type="entry name" value="MFS general substrate transporter"/>
    <property type="match status" value="1"/>
</dbReference>
<feature type="transmembrane region" description="Helical" evidence="5">
    <location>
        <begin position="314"/>
        <end position="333"/>
    </location>
</feature>
<reference evidence="6 7" key="1">
    <citation type="submission" date="2022-12" db="EMBL/GenBank/DDBJ databases">
        <title>Chromosome-level genome assembly of true bugs.</title>
        <authorList>
            <person name="Ma L."/>
            <person name="Li H."/>
        </authorList>
    </citation>
    <scope>NUCLEOTIDE SEQUENCE [LARGE SCALE GENOMIC DNA]</scope>
    <source>
        <strain evidence="6">Lab_2022b</strain>
    </source>
</reference>
<feature type="transmembrane region" description="Helical" evidence="5">
    <location>
        <begin position="236"/>
        <end position="256"/>
    </location>
</feature>
<evidence type="ECO:0000256" key="3">
    <source>
        <dbReference type="ARBA" id="ARBA00022989"/>
    </source>
</evidence>
<dbReference type="Proteomes" id="UP001461498">
    <property type="component" value="Unassembled WGS sequence"/>
</dbReference>
<dbReference type="AlphaFoldDB" id="A0AAW1DRV5"/>
<dbReference type="InterPro" id="IPR050382">
    <property type="entry name" value="MFS_Na/Anion_cotransporter"/>
</dbReference>
<feature type="transmembrane region" description="Helical" evidence="5">
    <location>
        <begin position="371"/>
        <end position="390"/>
    </location>
</feature>
<dbReference type="GO" id="GO:0006820">
    <property type="term" value="P:monoatomic anion transport"/>
    <property type="evidence" value="ECO:0007669"/>
    <property type="project" value="TreeGrafter"/>
</dbReference>